<organism evidence="11">
    <name type="scientific">Syndesmis kurakaikina</name>
    <dbReference type="NCBI Taxonomy" id="2711315"/>
    <lineage>
        <taxon>Eukaryota</taxon>
        <taxon>Metazoa</taxon>
        <taxon>Spiralia</taxon>
        <taxon>Lophotrochozoa</taxon>
        <taxon>Platyhelminthes</taxon>
        <taxon>Rhabditophora</taxon>
        <taxon>Rhabdocoela</taxon>
        <taxon>Dalyellioida</taxon>
        <taxon>Umagillidae</taxon>
        <taxon>Syndesmis</taxon>
    </lineage>
</organism>
<dbReference type="InterPro" id="IPR035973">
    <property type="entry name" value="Cyt_c_oxidase_su3-like_sf"/>
</dbReference>
<keyword evidence="4 8" id="KW-0812">Transmembrane</keyword>
<protein>
    <recommendedName>
        <fullName evidence="3 8">Cytochrome c oxidase subunit 3</fullName>
    </recommendedName>
</protein>
<dbReference type="PANTHER" id="PTHR11403:SF7">
    <property type="entry name" value="CYTOCHROME C OXIDASE SUBUNIT 3"/>
    <property type="match status" value="1"/>
</dbReference>
<dbReference type="CDD" id="cd01665">
    <property type="entry name" value="Cyt_c_Oxidase_III"/>
    <property type="match status" value="1"/>
</dbReference>
<dbReference type="Gene3D" id="1.20.120.80">
    <property type="entry name" value="Cytochrome c oxidase, subunit III, four-helix bundle"/>
    <property type="match status" value="1"/>
</dbReference>
<feature type="transmembrane region" description="Helical" evidence="9">
    <location>
        <begin position="163"/>
        <end position="183"/>
    </location>
</feature>
<name>A0A7G5XUK2_9PLAT</name>
<gene>
    <name evidence="11" type="primary">cox3</name>
</gene>
<feature type="transmembrane region" description="Helical" evidence="9">
    <location>
        <begin position="44"/>
        <end position="62"/>
    </location>
</feature>
<dbReference type="Pfam" id="PF00510">
    <property type="entry name" value="COX3"/>
    <property type="match status" value="1"/>
</dbReference>
<comment type="function">
    <text evidence="8">Component of the cytochrome c oxidase, the last enzyme in the mitochondrial electron transport chain which drives oxidative phosphorylation. The respiratory chain contains 3 multisubunit complexes succinate dehydrogenase (complex II, CII), ubiquinol-cytochrome c oxidoreductase (cytochrome b-c1 complex, complex III, CIII) and cytochrome c oxidase (complex IV, CIV), that cooperate to transfer electrons derived from NADH and succinate to molecular oxygen, creating an electrochemical gradient over the inner membrane that drives transmembrane transport and the ATP synthase. Cytochrome c oxidase is the component of the respiratory chain that catalyzes the reduction of oxygen to water. Electrons originating from reduced cytochrome c in the intermembrane space (IMS) are transferred via the dinuclear copper A center (CU(A)) of subunit 2 and heme A of subunit 1 to the active site in subunit 1, a binuclear center (BNC) formed by heme A3 and copper B (CU(B)). The BNC reduces molecular oxygen to 2 water molecules using 4 electrons from cytochrome c in the IMS and 4 protons from the mitochondrial matrix.</text>
</comment>
<dbReference type="GO" id="GO:0005739">
    <property type="term" value="C:mitochondrion"/>
    <property type="evidence" value="ECO:0007669"/>
    <property type="project" value="TreeGrafter"/>
</dbReference>
<dbReference type="PANTHER" id="PTHR11403">
    <property type="entry name" value="CYTOCHROME C OXIDASE SUBUNIT III"/>
    <property type="match status" value="1"/>
</dbReference>
<keyword evidence="5" id="KW-1278">Translocase</keyword>
<keyword evidence="6 9" id="KW-1133">Transmembrane helix</keyword>
<dbReference type="GO" id="GO:0016020">
    <property type="term" value="C:membrane"/>
    <property type="evidence" value="ECO:0007669"/>
    <property type="project" value="UniProtKB-SubCell"/>
</dbReference>
<feature type="transmembrane region" description="Helical" evidence="9">
    <location>
        <begin position="21"/>
        <end position="38"/>
    </location>
</feature>
<accession>A0A7G5XUK2</accession>
<reference evidence="11" key="1">
    <citation type="journal article" date="2020" name="Int. J. Biol. Macromol.">
        <title>The first mitochondrial genomes of endosymbiotic rhabdocoels illustrate evolutionary relaxation of atp8 and genome plasticity in flatworms.</title>
        <authorList>
            <person name="Monnens M."/>
            <person name="Thijs S."/>
            <person name="Briscoe A.G."/>
            <person name="Clark M."/>
            <person name="Frost E.J."/>
            <person name="Littlewood D.T.J."/>
            <person name="Sewell M."/>
            <person name="Smeets K."/>
            <person name="Artois T."/>
            <person name="Vanhove M.P.M."/>
        </authorList>
    </citation>
    <scope>NUCLEOTIDE SEQUENCE</scope>
    <source>
        <strain evidence="11">S4</strain>
    </source>
</reference>
<comment type="similarity">
    <text evidence="2 8">Belongs to the cytochrome c oxidase subunit 3 family.</text>
</comment>
<evidence type="ECO:0000256" key="5">
    <source>
        <dbReference type="ARBA" id="ARBA00022967"/>
    </source>
</evidence>
<feature type="domain" description="Heme-copper oxidase subunit III family profile" evidence="10">
    <location>
        <begin position="7"/>
        <end position="265"/>
    </location>
</feature>
<evidence type="ECO:0000256" key="9">
    <source>
        <dbReference type="SAM" id="Phobius"/>
    </source>
</evidence>
<dbReference type="SUPFAM" id="SSF81452">
    <property type="entry name" value="Cytochrome c oxidase subunit III-like"/>
    <property type="match status" value="1"/>
</dbReference>
<proteinExistence type="inferred from homology"/>
<dbReference type="EMBL" id="MT063057">
    <property type="protein sequence ID" value="QNA49637.1"/>
    <property type="molecule type" value="Genomic_DNA"/>
</dbReference>
<keyword evidence="7 9" id="KW-0472">Membrane</keyword>
<dbReference type="GO" id="GO:0006123">
    <property type="term" value="P:mitochondrial electron transport, cytochrome c to oxygen"/>
    <property type="evidence" value="ECO:0007669"/>
    <property type="project" value="TreeGrafter"/>
</dbReference>
<feature type="transmembrane region" description="Helical" evidence="9">
    <location>
        <begin position="83"/>
        <end position="104"/>
    </location>
</feature>
<geneLocation type="mitochondrion" evidence="11"/>
<evidence type="ECO:0000313" key="11">
    <source>
        <dbReference type="EMBL" id="QNA49637.1"/>
    </source>
</evidence>
<evidence type="ECO:0000256" key="8">
    <source>
        <dbReference type="RuleBase" id="RU003375"/>
    </source>
</evidence>
<feature type="transmembrane region" description="Helical" evidence="9">
    <location>
        <begin position="131"/>
        <end position="151"/>
    </location>
</feature>
<evidence type="ECO:0000256" key="2">
    <source>
        <dbReference type="ARBA" id="ARBA00010581"/>
    </source>
</evidence>
<dbReference type="InterPro" id="IPR033945">
    <property type="entry name" value="Cyt_c_oxase_su3_dom"/>
</dbReference>
<dbReference type="GO" id="GO:0004129">
    <property type="term" value="F:cytochrome-c oxidase activity"/>
    <property type="evidence" value="ECO:0007669"/>
    <property type="project" value="InterPro"/>
</dbReference>
<dbReference type="AlphaFoldDB" id="A0A7G5XUK2"/>
<dbReference type="InterPro" id="IPR000298">
    <property type="entry name" value="Cyt_c_oxidase-like_su3"/>
</dbReference>
<evidence type="ECO:0000256" key="6">
    <source>
        <dbReference type="ARBA" id="ARBA00022989"/>
    </source>
</evidence>
<evidence type="ECO:0000259" key="10">
    <source>
        <dbReference type="PROSITE" id="PS50253"/>
    </source>
</evidence>
<keyword evidence="8 11" id="KW-0496">Mitochondrion</keyword>
<feature type="transmembrane region" description="Helical" evidence="9">
    <location>
        <begin position="244"/>
        <end position="264"/>
    </location>
</feature>
<comment type="subcellular location">
    <subcellularLocation>
        <location evidence="1">Membrane</location>
        <topology evidence="1">Multi-pass membrane protein</topology>
    </subcellularLocation>
</comment>
<dbReference type="InterPro" id="IPR013833">
    <property type="entry name" value="Cyt_c_oxidase_su3_a-hlx"/>
</dbReference>
<evidence type="ECO:0000256" key="3">
    <source>
        <dbReference type="ARBA" id="ARBA00015944"/>
    </source>
</evidence>
<evidence type="ECO:0000256" key="4">
    <source>
        <dbReference type="ARBA" id="ARBA00022692"/>
    </source>
</evidence>
<dbReference type="InterPro" id="IPR024791">
    <property type="entry name" value="Cyt_c/ubiquinol_Oxase_su3"/>
</dbReference>
<evidence type="ECO:0000256" key="1">
    <source>
        <dbReference type="ARBA" id="ARBA00004141"/>
    </source>
</evidence>
<sequence length="267" mass="30771">MVISRYTYHWAHIVSPSPYPFVVGMSMGGVTLGAIIGWNYLNYVLLIVSVFTVILGSLSWWISVGKENFEGVHVQPVINGFRIGMVLFLISEAFFFFSFFWSFFHVCWCPSGEIGEVWPPFSFYNIMVDPFGIPLLNTMILLSSGATVTYCHHEVSQNKYSQSFNSLFITVILGGLFIFFQLFEYANSDLSFNSGFYGSIFFLMTGFHGAHVCIGTIFLVVCWLRLSNRSLSTRRLVSFEFALWYWHFVDVIWIFLFIVVYYYGFVL</sequence>
<evidence type="ECO:0000256" key="7">
    <source>
        <dbReference type="ARBA" id="ARBA00023136"/>
    </source>
</evidence>
<dbReference type="PROSITE" id="PS50253">
    <property type="entry name" value="COX3"/>
    <property type="match status" value="1"/>
</dbReference>
<dbReference type="Gene3D" id="1.10.287.70">
    <property type="match status" value="1"/>
</dbReference>
<feature type="transmembrane region" description="Helical" evidence="9">
    <location>
        <begin position="195"/>
        <end position="224"/>
    </location>
</feature>